<dbReference type="Proteomes" id="UP001642483">
    <property type="component" value="Unassembled WGS sequence"/>
</dbReference>
<name>A0ABP0G232_CLALP</name>
<evidence type="ECO:0000313" key="3">
    <source>
        <dbReference type="EMBL" id="CAK8685927.1"/>
    </source>
</evidence>
<dbReference type="EMBL" id="CAWYQH010000101">
    <property type="protein sequence ID" value="CAK8685910.1"/>
    <property type="molecule type" value="Genomic_DNA"/>
</dbReference>
<reference evidence="1 4" key="1">
    <citation type="submission" date="2024-02" db="EMBL/GenBank/DDBJ databases">
        <authorList>
            <person name="Daric V."/>
            <person name="Darras S."/>
        </authorList>
    </citation>
    <scope>NUCLEOTIDE SEQUENCE [LARGE SCALE GENOMIC DNA]</scope>
</reference>
<organism evidence="1 4">
    <name type="scientific">Clavelina lepadiformis</name>
    <name type="common">Light-bulb sea squirt</name>
    <name type="synonym">Ascidia lepadiformis</name>
    <dbReference type="NCBI Taxonomy" id="159417"/>
    <lineage>
        <taxon>Eukaryota</taxon>
        <taxon>Metazoa</taxon>
        <taxon>Chordata</taxon>
        <taxon>Tunicata</taxon>
        <taxon>Ascidiacea</taxon>
        <taxon>Aplousobranchia</taxon>
        <taxon>Clavelinidae</taxon>
        <taxon>Clavelina</taxon>
    </lineage>
</organism>
<gene>
    <name evidence="1" type="ORF">CVLEPA_LOCUS17623</name>
    <name evidence="2" type="ORF">CVLEPA_LOCUS17634</name>
    <name evidence="3" type="ORF">CVLEPA_LOCUS17641</name>
</gene>
<proteinExistence type="predicted"/>
<dbReference type="EMBL" id="CAWYQH010000101">
    <property type="protein sequence ID" value="CAK8685920.1"/>
    <property type="molecule type" value="Genomic_DNA"/>
</dbReference>
<accession>A0ABP0G232</accession>
<keyword evidence="4" id="KW-1185">Reference proteome</keyword>
<sequence length="156" mass="17806">MDNASDYGSEDSRARSVMDNASDFGSEDCRFESCRARFRMFPFTAIFKESNRDLFVSEMEIKSSRSKNYFDVYTLHLVAVCSPGVVARACNPVTWKLELLNNLKLGIVRYLDLCRAGVRDKLSVNMVVLWERKVSRLSKEERTGSGPKGSNQKFPR</sequence>
<dbReference type="EMBL" id="CAWYQH010000101">
    <property type="protein sequence ID" value="CAK8685927.1"/>
    <property type="molecule type" value="Genomic_DNA"/>
</dbReference>
<evidence type="ECO:0000313" key="1">
    <source>
        <dbReference type="EMBL" id="CAK8685910.1"/>
    </source>
</evidence>
<evidence type="ECO:0000313" key="2">
    <source>
        <dbReference type="EMBL" id="CAK8685920.1"/>
    </source>
</evidence>
<protein>
    <submittedName>
        <fullName evidence="1">Uncharacterized protein</fullName>
    </submittedName>
</protein>
<comment type="caution">
    <text evidence="1">The sequence shown here is derived from an EMBL/GenBank/DDBJ whole genome shotgun (WGS) entry which is preliminary data.</text>
</comment>
<evidence type="ECO:0000313" key="4">
    <source>
        <dbReference type="Proteomes" id="UP001642483"/>
    </source>
</evidence>